<dbReference type="GO" id="GO:0004568">
    <property type="term" value="F:chitinase activity"/>
    <property type="evidence" value="ECO:0007669"/>
    <property type="project" value="TreeGrafter"/>
</dbReference>
<dbReference type="PANTHER" id="PTHR11177">
    <property type="entry name" value="CHITINASE"/>
    <property type="match status" value="1"/>
</dbReference>
<dbReference type="AlphaFoldDB" id="B4QFL2"/>
<dbReference type="GO" id="GO:0035152">
    <property type="term" value="P:regulation of tube architecture, open tracheal system"/>
    <property type="evidence" value="ECO:0007669"/>
    <property type="project" value="EnsemblMetazoa"/>
</dbReference>
<dbReference type="GO" id="GO:0040003">
    <property type="term" value="P:chitin-based cuticle development"/>
    <property type="evidence" value="ECO:0007669"/>
    <property type="project" value="EnsemblMetazoa"/>
</dbReference>
<organism evidence="4 5">
    <name type="scientific">Drosophila simulans</name>
    <name type="common">Fruit fly</name>
    <dbReference type="NCBI Taxonomy" id="7240"/>
    <lineage>
        <taxon>Eukaryota</taxon>
        <taxon>Metazoa</taxon>
        <taxon>Ecdysozoa</taxon>
        <taxon>Arthropoda</taxon>
        <taxon>Hexapoda</taxon>
        <taxon>Insecta</taxon>
        <taxon>Pterygota</taxon>
        <taxon>Neoptera</taxon>
        <taxon>Endopterygota</taxon>
        <taxon>Diptera</taxon>
        <taxon>Brachycera</taxon>
        <taxon>Muscomorpha</taxon>
        <taxon>Ephydroidea</taxon>
        <taxon>Drosophilidae</taxon>
        <taxon>Drosophila</taxon>
        <taxon>Sophophora</taxon>
    </lineage>
</organism>
<dbReference type="EMBL" id="CM000362">
    <property type="protein sequence ID" value="EDX08004.1"/>
    <property type="molecule type" value="Genomic_DNA"/>
</dbReference>
<dbReference type="InterPro" id="IPR017853">
    <property type="entry name" value="GH"/>
</dbReference>
<feature type="chain" id="PRO_5002823629" evidence="2">
    <location>
        <begin position="21"/>
        <end position="323"/>
    </location>
</feature>
<dbReference type="InterPro" id="IPR001223">
    <property type="entry name" value="Glyco_hydro18_cat"/>
</dbReference>
<dbReference type="Bgee" id="FBgn0196541">
    <property type="expression patterns" value="Expressed in male reproductive system and 3 other cell types or tissues"/>
</dbReference>
<sequence>MTSFQYVLMIMIFLICGCIAKEYNVFCQYDLGSYYYKGRSQFFEWHLDSRLCTHLVLGSGVGVDEDSGELRITDKILLLEKDKLRSVKTMKWDSIKKVMFTIGGWEEDSSSFSRMVASPKKRDNFYSSMLEFMFKWGFDGVQIDWRYPTLLGGHPEDRQNFVILLEELGLIFQKNQLILMVAVLGRTNKRNLEGYNIPEIVKNSDFIHLMLHDEQDPYRLRLAYNAPLLGYEDSVTDSIMPTNSSKEIQANMSTASNCYNDHSELMQFNWQRDPRGMALGVHISFPTLPVSGPTKIGVCNSPNRAGSWTSWPRCRKPHGVIGG</sequence>
<dbReference type="GO" id="GO:0042060">
    <property type="term" value="P:wound healing"/>
    <property type="evidence" value="ECO:0007669"/>
    <property type="project" value="EnsemblMetazoa"/>
</dbReference>
<dbReference type="Gene3D" id="3.20.20.80">
    <property type="entry name" value="Glycosidases"/>
    <property type="match status" value="1"/>
</dbReference>
<reference evidence="4 5" key="1">
    <citation type="journal article" date="2007" name="Nature">
        <title>Evolution of genes and genomes on the Drosophila phylogeny.</title>
        <authorList>
            <consortium name="Drosophila 12 Genomes Consortium"/>
            <person name="Clark A.G."/>
            <person name="Eisen M.B."/>
            <person name="Smith D.R."/>
            <person name="Bergman C.M."/>
            <person name="Oliver B."/>
            <person name="Markow T.A."/>
            <person name="Kaufman T.C."/>
            <person name="Kellis M."/>
            <person name="Gelbart W."/>
            <person name="Iyer V.N."/>
            <person name="Pollard D.A."/>
            <person name="Sackton T.B."/>
            <person name="Larracuente A.M."/>
            <person name="Singh N.D."/>
            <person name="Abad J.P."/>
            <person name="Abt D.N."/>
            <person name="Adryan B."/>
            <person name="Aguade M."/>
            <person name="Akashi H."/>
            <person name="Anderson W.W."/>
            <person name="Aquadro C.F."/>
            <person name="Ardell D.H."/>
            <person name="Arguello R."/>
            <person name="Artieri C.G."/>
            <person name="Barbash D.A."/>
            <person name="Barker D."/>
            <person name="Barsanti P."/>
            <person name="Batterham P."/>
            <person name="Batzoglou S."/>
            <person name="Begun D."/>
            <person name="Bhutkar A."/>
            <person name="Blanco E."/>
            <person name="Bosak S.A."/>
            <person name="Bradley R.K."/>
            <person name="Brand A.D."/>
            <person name="Brent M.R."/>
            <person name="Brooks A.N."/>
            <person name="Brown R.H."/>
            <person name="Butlin R.K."/>
            <person name="Caggese C."/>
            <person name="Calvi B.R."/>
            <person name="Bernardo de Carvalho A."/>
            <person name="Caspi A."/>
            <person name="Castrezana S."/>
            <person name="Celniker S.E."/>
            <person name="Chang J.L."/>
            <person name="Chapple C."/>
            <person name="Chatterji S."/>
            <person name="Chinwalla A."/>
            <person name="Civetta A."/>
            <person name="Clifton S.W."/>
            <person name="Comeron J.M."/>
            <person name="Costello J.C."/>
            <person name="Coyne J.A."/>
            <person name="Daub J."/>
            <person name="David R.G."/>
            <person name="Delcher A.L."/>
            <person name="Delehaunty K."/>
            <person name="Do C.B."/>
            <person name="Ebling H."/>
            <person name="Edwards K."/>
            <person name="Eickbush T."/>
            <person name="Evans J.D."/>
            <person name="Filipski A."/>
            <person name="Findeiss S."/>
            <person name="Freyhult E."/>
            <person name="Fulton L."/>
            <person name="Fulton R."/>
            <person name="Garcia A.C."/>
            <person name="Gardiner A."/>
            <person name="Garfield D.A."/>
            <person name="Garvin B.E."/>
            <person name="Gibson G."/>
            <person name="Gilbert D."/>
            <person name="Gnerre S."/>
            <person name="Godfrey J."/>
            <person name="Good R."/>
            <person name="Gotea V."/>
            <person name="Gravely B."/>
            <person name="Greenberg A.J."/>
            <person name="Griffiths-Jones S."/>
            <person name="Gross S."/>
            <person name="Guigo R."/>
            <person name="Gustafson E.A."/>
            <person name="Haerty W."/>
            <person name="Hahn M.W."/>
            <person name="Halligan D.L."/>
            <person name="Halpern A.L."/>
            <person name="Halter G.M."/>
            <person name="Han M.V."/>
            <person name="Heger A."/>
            <person name="Hillier L."/>
            <person name="Hinrichs A.S."/>
            <person name="Holmes I."/>
            <person name="Hoskins R.A."/>
            <person name="Hubisz M.J."/>
            <person name="Hultmark D."/>
            <person name="Huntley M.A."/>
            <person name="Jaffe D.B."/>
            <person name="Jagadeeshan S."/>
            <person name="Jeck W.R."/>
            <person name="Johnson J."/>
            <person name="Jones C.D."/>
            <person name="Jordan W.C."/>
            <person name="Karpen G.H."/>
            <person name="Kataoka E."/>
            <person name="Keightley P.D."/>
            <person name="Kheradpour P."/>
            <person name="Kirkness E.F."/>
            <person name="Koerich L.B."/>
            <person name="Kristiansen K."/>
            <person name="Kudrna D."/>
            <person name="Kulathinal R.J."/>
            <person name="Kumar S."/>
            <person name="Kwok R."/>
            <person name="Lander E."/>
            <person name="Langley C.H."/>
            <person name="Lapoint R."/>
            <person name="Lazzaro B.P."/>
            <person name="Lee S.J."/>
            <person name="Levesque L."/>
            <person name="Li R."/>
            <person name="Lin C.F."/>
            <person name="Lin M.F."/>
            <person name="Lindblad-Toh K."/>
            <person name="Llopart A."/>
            <person name="Long M."/>
            <person name="Low L."/>
            <person name="Lozovsky E."/>
            <person name="Lu J."/>
            <person name="Luo M."/>
            <person name="Machado C.A."/>
            <person name="Makalowski W."/>
            <person name="Marzo M."/>
            <person name="Matsuda M."/>
            <person name="Matzkin L."/>
            <person name="McAllister B."/>
            <person name="McBride C.S."/>
            <person name="McKernan B."/>
            <person name="McKernan K."/>
            <person name="Mendez-Lago M."/>
            <person name="Minx P."/>
            <person name="Mollenhauer M.U."/>
            <person name="Montooth K."/>
            <person name="Mount S.M."/>
            <person name="Mu X."/>
            <person name="Myers E."/>
            <person name="Negre B."/>
            <person name="Newfeld S."/>
            <person name="Nielsen R."/>
            <person name="Noor M.A."/>
            <person name="O'Grady P."/>
            <person name="Pachter L."/>
            <person name="Papaceit M."/>
            <person name="Parisi M.J."/>
            <person name="Parisi M."/>
            <person name="Parts L."/>
            <person name="Pedersen J.S."/>
            <person name="Pesole G."/>
            <person name="Phillippy A.M."/>
            <person name="Ponting C.P."/>
            <person name="Pop M."/>
            <person name="Porcelli D."/>
            <person name="Powell J.R."/>
            <person name="Prohaska S."/>
            <person name="Pruitt K."/>
            <person name="Puig M."/>
            <person name="Quesneville H."/>
            <person name="Ram K.R."/>
            <person name="Rand D."/>
            <person name="Rasmussen M.D."/>
            <person name="Reed L.K."/>
            <person name="Reenan R."/>
            <person name="Reily A."/>
            <person name="Remington K.A."/>
            <person name="Rieger T.T."/>
            <person name="Ritchie M.G."/>
            <person name="Robin C."/>
            <person name="Rogers Y.H."/>
            <person name="Rohde C."/>
            <person name="Rozas J."/>
            <person name="Rubenfield M.J."/>
            <person name="Ruiz A."/>
            <person name="Russo S."/>
            <person name="Salzberg S.L."/>
            <person name="Sanchez-Gracia A."/>
            <person name="Saranga D.J."/>
            <person name="Sato H."/>
            <person name="Schaeffer S.W."/>
            <person name="Schatz M.C."/>
            <person name="Schlenke T."/>
            <person name="Schwartz R."/>
            <person name="Segarra C."/>
            <person name="Singh R.S."/>
            <person name="Sirot L."/>
            <person name="Sirota M."/>
            <person name="Sisneros N.B."/>
            <person name="Smith C.D."/>
            <person name="Smith T.F."/>
            <person name="Spieth J."/>
            <person name="Stage D.E."/>
            <person name="Stark A."/>
            <person name="Stephan W."/>
            <person name="Strausberg R.L."/>
            <person name="Strempel S."/>
            <person name="Sturgill D."/>
            <person name="Sutton G."/>
            <person name="Sutton G.G."/>
            <person name="Tao W."/>
            <person name="Teichmann S."/>
            <person name="Tobari Y.N."/>
            <person name="Tomimura Y."/>
            <person name="Tsolas J.M."/>
            <person name="Valente V.L."/>
            <person name="Venter E."/>
            <person name="Venter J.C."/>
            <person name="Vicario S."/>
            <person name="Vieira F.G."/>
            <person name="Vilella A.J."/>
            <person name="Villasante A."/>
            <person name="Walenz B."/>
            <person name="Wang J."/>
            <person name="Wasserman M."/>
            <person name="Watts T."/>
            <person name="Wilson D."/>
            <person name="Wilson R.K."/>
            <person name="Wing R.A."/>
            <person name="Wolfner M.F."/>
            <person name="Wong A."/>
            <person name="Wong G.K."/>
            <person name="Wu C.I."/>
            <person name="Wu G."/>
            <person name="Yamamoto D."/>
            <person name="Yang H.P."/>
            <person name="Yang S.P."/>
            <person name="Yorke J.A."/>
            <person name="Yoshida K."/>
            <person name="Zdobnov E."/>
            <person name="Zhang P."/>
            <person name="Zhang Y."/>
            <person name="Zimin A.V."/>
            <person name="Baldwin J."/>
            <person name="Abdouelleil A."/>
            <person name="Abdulkadir J."/>
            <person name="Abebe A."/>
            <person name="Abera B."/>
            <person name="Abreu J."/>
            <person name="Acer S.C."/>
            <person name="Aftuck L."/>
            <person name="Alexander A."/>
            <person name="An P."/>
            <person name="Anderson E."/>
            <person name="Anderson S."/>
            <person name="Arachi H."/>
            <person name="Azer M."/>
            <person name="Bachantsang P."/>
            <person name="Barry A."/>
            <person name="Bayul T."/>
            <person name="Berlin A."/>
            <person name="Bessette D."/>
            <person name="Bloom T."/>
            <person name="Blye J."/>
            <person name="Boguslavskiy L."/>
            <person name="Bonnet C."/>
            <person name="Boukhgalter B."/>
            <person name="Bourzgui I."/>
            <person name="Brown A."/>
            <person name="Cahill P."/>
            <person name="Channer S."/>
            <person name="Cheshatsang Y."/>
            <person name="Chuda L."/>
            <person name="Citroen M."/>
            <person name="Collymore A."/>
            <person name="Cooke P."/>
            <person name="Costello M."/>
            <person name="D'Aco K."/>
            <person name="Daza R."/>
            <person name="De Haan G."/>
            <person name="DeGray S."/>
            <person name="DeMaso C."/>
            <person name="Dhargay N."/>
            <person name="Dooley K."/>
            <person name="Dooley E."/>
            <person name="Doricent M."/>
            <person name="Dorje P."/>
            <person name="Dorjee K."/>
            <person name="Dupes A."/>
            <person name="Elong R."/>
            <person name="Falk J."/>
            <person name="Farina A."/>
            <person name="Faro S."/>
            <person name="Ferguson D."/>
            <person name="Fisher S."/>
            <person name="Foley C.D."/>
            <person name="Franke A."/>
            <person name="Friedrich D."/>
            <person name="Gadbois L."/>
            <person name="Gearin G."/>
            <person name="Gearin C.R."/>
            <person name="Giannoukos G."/>
            <person name="Goode T."/>
            <person name="Graham J."/>
            <person name="Grandbois E."/>
            <person name="Grewal S."/>
            <person name="Gyaltsen K."/>
            <person name="Hafez N."/>
            <person name="Hagos B."/>
            <person name="Hall J."/>
            <person name="Henson C."/>
            <person name="Hollinger A."/>
            <person name="Honan T."/>
            <person name="Huard M.D."/>
            <person name="Hughes L."/>
            <person name="Hurhula B."/>
            <person name="Husby M.E."/>
            <person name="Kamat A."/>
            <person name="Kanga B."/>
            <person name="Kashin S."/>
            <person name="Khazanovich D."/>
            <person name="Kisner P."/>
            <person name="Lance K."/>
            <person name="Lara M."/>
            <person name="Lee W."/>
            <person name="Lennon N."/>
            <person name="Letendre F."/>
            <person name="LeVine R."/>
            <person name="Lipovsky A."/>
            <person name="Liu X."/>
            <person name="Liu J."/>
            <person name="Liu S."/>
            <person name="Lokyitsang T."/>
            <person name="Lokyitsang Y."/>
            <person name="Lubonja R."/>
            <person name="Lui A."/>
            <person name="MacDonald P."/>
            <person name="Magnisalis V."/>
            <person name="Maru K."/>
            <person name="Matthews C."/>
            <person name="McCusker W."/>
            <person name="McDonough S."/>
            <person name="Mehta T."/>
            <person name="Meldrim J."/>
            <person name="Meneus L."/>
            <person name="Mihai O."/>
            <person name="Mihalev A."/>
            <person name="Mihova T."/>
            <person name="Mittelman R."/>
            <person name="Mlenga V."/>
            <person name="Montmayeur A."/>
            <person name="Mulrain L."/>
            <person name="Navidi A."/>
            <person name="Naylor J."/>
            <person name="Negash T."/>
            <person name="Nguyen T."/>
            <person name="Nguyen N."/>
            <person name="Nicol R."/>
            <person name="Norbu C."/>
            <person name="Norbu N."/>
            <person name="Novod N."/>
            <person name="O'Neill B."/>
            <person name="Osman S."/>
            <person name="Markiewicz E."/>
            <person name="Oyono O.L."/>
            <person name="Patti C."/>
            <person name="Phunkhang P."/>
            <person name="Pierre F."/>
            <person name="Priest M."/>
            <person name="Raghuraman S."/>
            <person name="Rege F."/>
            <person name="Reyes R."/>
            <person name="Rise C."/>
            <person name="Rogov P."/>
            <person name="Ross K."/>
            <person name="Ryan E."/>
            <person name="Settipalli S."/>
            <person name="Shea T."/>
            <person name="Sherpa N."/>
            <person name="Shi L."/>
            <person name="Shih D."/>
            <person name="Sparrow T."/>
            <person name="Spaulding J."/>
            <person name="Stalker J."/>
            <person name="Stange-Thomann N."/>
            <person name="Stavropoulos S."/>
            <person name="Stone C."/>
            <person name="Strader C."/>
            <person name="Tesfaye S."/>
            <person name="Thomson T."/>
            <person name="Thoulutsang Y."/>
            <person name="Thoulutsang D."/>
            <person name="Topham K."/>
            <person name="Topping I."/>
            <person name="Tsamla T."/>
            <person name="Vassiliev H."/>
            <person name="Vo A."/>
            <person name="Wangchuk T."/>
            <person name="Wangdi T."/>
            <person name="Weiand M."/>
            <person name="Wilkinson J."/>
            <person name="Wilson A."/>
            <person name="Yadav S."/>
            <person name="Young G."/>
            <person name="Yu Q."/>
            <person name="Zembek L."/>
            <person name="Zhong D."/>
            <person name="Zimmer A."/>
            <person name="Zwirko Z."/>
            <person name="Jaffe D.B."/>
            <person name="Alvarez P."/>
            <person name="Brockman W."/>
            <person name="Butler J."/>
            <person name="Chin C."/>
            <person name="Gnerre S."/>
            <person name="Grabherr M."/>
            <person name="Kleber M."/>
            <person name="Mauceli E."/>
            <person name="MacCallum I."/>
        </authorList>
    </citation>
    <scope>NUCLEOTIDE SEQUENCE [LARGE SCALE GENOMIC DNA]</scope>
    <source>
        <strain evidence="5">white501</strain>
    </source>
</reference>
<gene>
    <name evidence="4" type="primary">Dsim\GD25230</name>
    <name evidence="4" type="ORF">Dsim_GD25230</name>
</gene>
<dbReference type="OMA" id="MSTASNC"/>
<dbReference type="InterPro" id="IPR050314">
    <property type="entry name" value="Glycosyl_Hydrlase_18"/>
</dbReference>
<dbReference type="GO" id="GO:0006032">
    <property type="term" value="P:chitin catabolic process"/>
    <property type="evidence" value="ECO:0007669"/>
    <property type="project" value="TreeGrafter"/>
</dbReference>
<dbReference type="SMART" id="SM00636">
    <property type="entry name" value="Glyco_18"/>
    <property type="match status" value="1"/>
</dbReference>
<evidence type="ECO:0000313" key="4">
    <source>
        <dbReference type="EMBL" id="EDX08004.1"/>
    </source>
</evidence>
<dbReference type="SMR" id="B4QFL2"/>
<evidence type="ECO:0000259" key="3">
    <source>
        <dbReference type="PROSITE" id="PS51910"/>
    </source>
</evidence>
<accession>B4QFL2</accession>
<dbReference type="STRING" id="7240.B4QFL2"/>
<evidence type="ECO:0000256" key="2">
    <source>
        <dbReference type="SAM" id="SignalP"/>
    </source>
</evidence>
<feature type="domain" description="GH18" evidence="3">
    <location>
        <begin position="29"/>
        <end position="323"/>
    </location>
</feature>
<dbReference type="Proteomes" id="UP000000304">
    <property type="component" value="Chromosome 2R"/>
</dbReference>
<dbReference type="OrthoDB" id="76388at2759"/>
<proteinExistence type="predicted"/>
<dbReference type="GO" id="GO:0008061">
    <property type="term" value="F:chitin binding"/>
    <property type="evidence" value="ECO:0007669"/>
    <property type="project" value="InterPro"/>
</dbReference>
<dbReference type="InterPro" id="IPR011583">
    <property type="entry name" value="Chitinase_II/V-like_cat"/>
</dbReference>
<name>B4QFL2_DROSI</name>
<evidence type="ECO:0000256" key="1">
    <source>
        <dbReference type="ARBA" id="ARBA00022729"/>
    </source>
</evidence>
<dbReference type="HOGENOM" id="CLU_861278_0_0_1"/>
<feature type="signal peptide" evidence="2">
    <location>
        <begin position="1"/>
        <end position="20"/>
    </location>
</feature>
<dbReference type="Pfam" id="PF00704">
    <property type="entry name" value="Glyco_hydro_18"/>
    <property type="match status" value="1"/>
</dbReference>
<dbReference type="GO" id="GO:0018990">
    <property type="term" value="P:ecdysis, chitin-based cuticle"/>
    <property type="evidence" value="ECO:0007669"/>
    <property type="project" value="EnsemblMetazoa"/>
</dbReference>
<dbReference type="PANTHER" id="PTHR11177:SF317">
    <property type="entry name" value="CHITINASE 12-RELATED"/>
    <property type="match status" value="1"/>
</dbReference>
<evidence type="ECO:0000313" key="5">
    <source>
        <dbReference type="Proteomes" id="UP000000304"/>
    </source>
</evidence>
<dbReference type="SUPFAM" id="SSF51445">
    <property type="entry name" value="(Trans)glycosidases"/>
    <property type="match status" value="1"/>
</dbReference>
<dbReference type="PROSITE" id="PS51910">
    <property type="entry name" value="GH18_2"/>
    <property type="match status" value="1"/>
</dbReference>
<protein>
    <submittedName>
        <fullName evidence="4">GD25230</fullName>
    </submittedName>
</protein>
<dbReference type="GO" id="GO:0005975">
    <property type="term" value="P:carbohydrate metabolic process"/>
    <property type="evidence" value="ECO:0007669"/>
    <property type="project" value="InterPro"/>
</dbReference>
<dbReference type="GO" id="GO:0005576">
    <property type="term" value="C:extracellular region"/>
    <property type="evidence" value="ECO:0007669"/>
    <property type="project" value="TreeGrafter"/>
</dbReference>
<dbReference type="PhylomeDB" id="B4QFL2"/>
<keyword evidence="1 2" id="KW-0732">Signal</keyword>
<keyword evidence="5" id="KW-1185">Reference proteome</keyword>